<evidence type="ECO:0000313" key="2">
    <source>
        <dbReference type="Proteomes" id="UP000198654"/>
    </source>
</evidence>
<dbReference type="OrthoDB" id="6165793at2"/>
<accession>A0A1G9N027</accession>
<proteinExistence type="predicted"/>
<protein>
    <submittedName>
        <fullName evidence="1">Uncharacterized protein</fullName>
    </submittedName>
</protein>
<reference evidence="1 2" key="1">
    <citation type="submission" date="2016-10" db="EMBL/GenBank/DDBJ databases">
        <authorList>
            <person name="de Groot N.N."/>
        </authorList>
    </citation>
    <scope>NUCLEOTIDE SEQUENCE [LARGE SCALE GENOMIC DNA]</scope>
    <source>
        <strain evidence="1 2">DSM 14789</strain>
    </source>
</reference>
<dbReference type="RefSeq" id="WP_089729176.1">
    <property type="nucleotide sequence ID" value="NZ_FNGI01000007.1"/>
</dbReference>
<sequence length="131" mass="14579">MFRDDVPGCGVYRHSDGKLVKQCNTHGELLHGQFYSSTPTLDAFLADAGYTPYETIADTYTVYSPIPGFTLASPFKEALEGIRYLVQVNADPKAQFFILISDSLLDYLSVLELLQPLVMHKRMVAEDAARA</sequence>
<dbReference type="Proteomes" id="UP000198654">
    <property type="component" value="Unassembled WGS sequence"/>
</dbReference>
<gene>
    <name evidence="1" type="ORF">SAMN05661010_02569</name>
</gene>
<organism evidence="1 2">
    <name type="scientific">Modicisalibacter muralis</name>
    <dbReference type="NCBI Taxonomy" id="119000"/>
    <lineage>
        <taxon>Bacteria</taxon>
        <taxon>Pseudomonadati</taxon>
        <taxon>Pseudomonadota</taxon>
        <taxon>Gammaproteobacteria</taxon>
        <taxon>Oceanospirillales</taxon>
        <taxon>Halomonadaceae</taxon>
        <taxon>Modicisalibacter</taxon>
    </lineage>
</organism>
<evidence type="ECO:0000313" key="1">
    <source>
        <dbReference type="EMBL" id="SDL79225.1"/>
    </source>
</evidence>
<name>A0A1G9N027_9GAMM</name>
<dbReference type="AlphaFoldDB" id="A0A1G9N027"/>
<keyword evidence="2" id="KW-1185">Reference proteome</keyword>
<dbReference type="EMBL" id="FNGI01000007">
    <property type="protein sequence ID" value="SDL79225.1"/>
    <property type="molecule type" value="Genomic_DNA"/>
</dbReference>